<evidence type="ECO:0000313" key="8">
    <source>
        <dbReference type="Proteomes" id="UP001457282"/>
    </source>
</evidence>
<reference evidence="7 8" key="1">
    <citation type="journal article" date="2023" name="G3 (Bethesda)">
        <title>A chromosome-length genome assembly and annotation of blackberry (Rubus argutus, cv. 'Hillquist').</title>
        <authorList>
            <person name="Bruna T."/>
            <person name="Aryal R."/>
            <person name="Dudchenko O."/>
            <person name="Sargent D.J."/>
            <person name="Mead D."/>
            <person name="Buti M."/>
            <person name="Cavallini A."/>
            <person name="Hytonen T."/>
            <person name="Andres J."/>
            <person name="Pham M."/>
            <person name="Weisz D."/>
            <person name="Mascagni F."/>
            <person name="Usai G."/>
            <person name="Natali L."/>
            <person name="Bassil N."/>
            <person name="Fernandez G.E."/>
            <person name="Lomsadze A."/>
            <person name="Armour M."/>
            <person name="Olukolu B."/>
            <person name="Poorten T."/>
            <person name="Britton C."/>
            <person name="Davik J."/>
            <person name="Ashrafi H."/>
            <person name="Aiden E.L."/>
            <person name="Borodovsky M."/>
            <person name="Worthington M."/>
        </authorList>
    </citation>
    <scope>NUCLEOTIDE SEQUENCE [LARGE SCALE GENOMIC DNA]</scope>
    <source>
        <strain evidence="7">PI 553951</strain>
    </source>
</reference>
<feature type="domain" description="FAD/NAD(P)-binding" evidence="6">
    <location>
        <begin position="11"/>
        <end position="289"/>
    </location>
</feature>
<evidence type="ECO:0000256" key="2">
    <source>
        <dbReference type="ARBA" id="ARBA00022630"/>
    </source>
</evidence>
<keyword evidence="8" id="KW-1185">Reference proteome</keyword>
<evidence type="ECO:0000256" key="5">
    <source>
        <dbReference type="ARBA" id="ARBA00057036"/>
    </source>
</evidence>
<name>A0AAW1XTF1_RUBAR</name>
<dbReference type="GO" id="GO:0005737">
    <property type="term" value="C:cytoplasm"/>
    <property type="evidence" value="ECO:0007669"/>
    <property type="project" value="TreeGrafter"/>
</dbReference>
<dbReference type="AlphaFoldDB" id="A0AAW1XTF1"/>
<evidence type="ECO:0000256" key="1">
    <source>
        <dbReference type="ARBA" id="ARBA00006442"/>
    </source>
</evidence>
<accession>A0AAW1XTF1</accession>
<evidence type="ECO:0000256" key="4">
    <source>
        <dbReference type="ARBA" id="ARBA00023002"/>
    </source>
</evidence>
<dbReference type="SUPFAM" id="SSF51905">
    <property type="entry name" value="FAD/NAD(P)-binding domain"/>
    <property type="match status" value="1"/>
</dbReference>
<evidence type="ECO:0000259" key="6">
    <source>
        <dbReference type="Pfam" id="PF07992"/>
    </source>
</evidence>
<dbReference type="Pfam" id="PF07992">
    <property type="entry name" value="Pyr_redox_2"/>
    <property type="match status" value="1"/>
</dbReference>
<dbReference type="InterPro" id="IPR036188">
    <property type="entry name" value="FAD/NAD-bd_sf"/>
</dbReference>
<dbReference type="PANTHER" id="PTHR43735:SF3">
    <property type="entry name" value="FERROPTOSIS SUPPRESSOR PROTEIN 1"/>
    <property type="match status" value="1"/>
</dbReference>
<dbReference type="GO" id="GO:0050660">
    <property type="term" value="F:flavin adenine dinucleotide binding"/>
    <property type="evidence" value="ECO:0007669"/>
    <property type="project" value="TreeGrafter"/>
</dbReference>
<comment type="function">
    <text evidence="5">Putative FAD-dependent oxidoreductase.</text>
</comment>
<comment type="caution">
    <text evidence="7">The sequence shown here is derived from an EMBL/GenBank/DDBJ whole genome shotgun (WGS) entry which is preliminary data.</text>
</comment>
<keyword evidence="2" id="KW-0285">Flavoprotein</keyword>
<dbReference type="InterPro" id="IPR023753">
    <property type="entry name" value="FAD/NAD-binding_dom"/>
</dbReference>
<dbReference type="Proteomes" id="UP001457282">
    <property type="component" value="Unassembled WGS sequence"/>
</dbReference>
<evidence type="ECO:0000313" key="7">
    <source>
        <dbReference type="EMBL" id="KAK9939148.1"/>
    </source>
</evidence>
<comment type="similarity">
    <text evidence="1">Belongs to the FAD-dependent oxidoreductase family.</text>
</comment>
<dbReference type="EMBL" id="JBEDUW010000003">
    <property type="protein sequence ID" value="KAK9939148.1"/>
    <property type="molecule type" value="Genomic_DNA"/>
</dbReference>
<dbReference type="PRINTS" id="PR00368">
    <property type="entry name" value="FADPNR"/>
</dbReference>
<dbReference type="GO" id="GO:0004174">
    <property type="term" value="F:electron-transferring-flavoprotein dehydrogenase activity"/>
    <property type="evidence" value="ECO:0007669"/>
    <property type="project" value="TreeGrafter"/>
</dbReference>
<evidence type="ECO:0000256" key="3">
    <source>
        <dbReference type="ARBA" id="ARBA00022827"/>
    </source>
</evidence>
<keyword evidence="4" id="KW-0560">Oxidoreductase</keyword>
<proteinExistence type="inferred from homology"/>
<dbReference type="Gene3D" id="3.50.50.100">
    <property type="match status" value="1"/>
</dbReference>
<gene>
    <name evidence="7" type="ORF">M0R45_015855</name>
</gene>
<sequence length="363" mass="39656">MELGGGGERKRVVVIGGGVAGSLLAKSLQFHCDFTLIDQKEYFEIPWASLRAMVEPSFAERSVINHRDYLTNGQILTSGAVNITDTEVLTGEGRLIPYDYLVIATGHADSVPISKTGRLKEFQQDNLKIRSAHSVLIVGGGPTGVELAGEIATDFPEKKITLVHTGSRLLEFIGEKAANKTLNWFKSRNVEVILEQSVRLDTISDSPGSKIYQTSEGERFEADCHFLCIGKGVGSAWLRETVLKNSLDINGRLMVDENLRIIGRKNVFAVGDITNIREIKQGYLAQKQALVAAKNLKLLLAGGRESKMATYQAHSVLALVSLGRKQGLAQFPYTTCIGRLPGLIKSKDLFVGKTRKTLGLEDA</sequence>
<protein>
    <recommendedName>
        <fullName evidence="6">FAD/NAD(P)-binding domain-containing protein</fullName>
    </recommendedName>
</protein>
<organism evidence="7 8">
    <name type="scientific">Rubus argutus</name>
    <name type="common">Southern blackberry</name>
    <dbReference type="NCBI Taxonomy" id="59490"/>
    <lineage>
        <taxon>Eukaryota</taxon>
        <taxon>Viridiplantae</taxon>
        <taxon>Streptophyta</taxon>
        <taxon>Embryophyta</taxon>
        <taxon>Tracheophyta</taxon>
        <taxon>Spermatophyta</taxon>
        <taxon>Magnoliopsida</taxon>
        <taxon>eudicotyledons</taxon>
        <taxon>Gunneridae</taxon>
        <taxon>Pentapetalae</taxon>
        <taxon>rosids</taxon>
        <taxon>fabids</taxon>
        <taxon>Rosales</taxon>
        <taxon>Rosaceae</taxon>
        <taxon>Rosoideae</taxon>
        <taxon>Rosoideae incertae sedis</taxon>
        <taxon>Rubus</taxon>
    </lineage>
</organism>
<dbReference type="PANTHER" id="PTHR43735">
    <property type="entry name" value="APOPTOSIS-INDUCING FACTOR 1"/>
    <property type="match status" value="1"/>
</dbReference>
<keyword evidence="3" id="KW-0274">FAD</keyword>
<dbReference type="FunFam" id="3.50.50.100:FF:000006">
    <property type="entry name" value="apoptosis-inducing factor 2"/>
    <property type="match status" value="1"/>
</dbReference>